<proteinExistence type="predicted"/>
<gene>
    <name evidence="2" type="ORF">SDC9_157573</name>
</gene>
<feature type="compositionally biased region" description="Basic and acidic residues" evidence="1">
    <location>
        <begin position="1"/>
        <end position="12"/>
    </location>
</feature>
<evidence type="ECO:0000313" key="2">
    <source>
        <dbReference type="EMBL" id="MPN10278.1"/>
    </source>
</evidence>
<feature type="compositionally biased region" description="Basic and acidic residues" evidence="1">
    <location>
        <begin position="31"/>
        <end position="41"/>
    </location>
</feature>
<evidence type="ECO:0000256" key="1">
    <source>
        <dbReference type="SAM" id="MobiDB-lite"/>
    </source>
</evidence>
<protein>
    <submittedName>
        <fullName evidence="2">Uncharacterized protein</fullName>
    </submittedName>
</protein>
<accession>A0A645F7D2</accession>
<dbReference type="AlphaFoldDB" id="A0A645F7D2"/>
<name>A0A645F7D2_9ZZZZ</name>
<feature type="region of interest" description="Disordered" evidence="1">
    <location>
        <begin position="1"/>
        <end position="41"/>
    </location>
</feature>
<sequence>MKENIEAKKEWSQPECYDLDVDKTASAGDAGSKEDSAEHPS</sequence>
<dbReference type="EMBL" id="VSSQ01056417">
    <property type="protein sequence ID" value="MPN10278.1"/>
    <property type="molecule type" value="Genomic_DNA"/>
</dbReference>
<comment type="caution">
    <text evidence="2">The sequence shown here is derived from an EMBL/GenBank/DDBJ whole genome shotgun (WGS) entry which is preliminary data.</text>
</comment>
<reference evidence="2" key="1">
    <citation type="submission" date="2019-08" db="EMBL/GenBank/DDBJ databases">
        <authorList>
            <person name="Kucharzyk K."/>
            <person name="Murdoch R.W."/>
            <person name="Higgins S."/>
            <person name="Loffler F."/>
        </authorList>
    </citation>
    <scope>NUCLEOTIDE SEQUENCE</scope>
</reference>
<organism evidence="2">
    <name type="scientific">bioreactor metagenome</name>
    <dbReference type="NCBI Taxonomy" id="1076179"/>
    <lineage>
        <taxon>unclassified sequences</taxon>
        <taxon>metagenomes</taxon>
        <taxon>ecological metagenomes</taxon>
    </lineage>
</organism>